<dbReference type="Proteomes" id="UP000606786">
    <property type="component" value="Unassembled WGS sequence"/>
</dbReference>
<protein>
    <submittedName>
        <fullName evidence="1">(Mediterranean fruit fly) hypothetical protein</fullName>
    </submittedName>
</protein>
<dbReference type="EMBL" id="CAJHJT010000023">
    <property type="protein sequence ID" value="CAD7001155.1"/>
    <property type="molecule type" value="Genomic_DNA"/>
</dbReference>
<evidence type="ECO:0000313" key="2">
    <source>
        <dbReference type="Proteomes" id="UP000606786"/>
    </source>
</evidence>
<gene>
    <name evidence="1" type="ORF">CCAP1982_LOCUS9653</name>
</gene>
<name>A0A811UT89_CERCA</name>
<dbReference type="AlphaFoldDB" id="A0A811UT89"/>
<reference evidence="1" key="1">
    <citation type="submission" date="2020-11" db="EMBL/GenBank/DDBJ databases">
        <authorList>
            <person name="Whitehead M."/>
        </authorList>
    </citation>
    <scope>NUCLEOTIDE SEQUENCE</scope>
    <source>
        <strain evidence="1">EGII</strain>
    </source>
</reference>
<accession>A0A811UT89</accession>
<comment type="caution">
    <text evidence="1">The sequence shown here is derived from an EMBL/GenBank/DDBJ whole genome shotgun (WGS) entry which is preliminary data.</text>
</comment>
<feature type="non-terminal residue" evidence="1">
    <location>
        <position position="1"/>
    </location>
</feature>
<evidence type="ECO:0000313" key="1">
    <source>
        <dbReference type="EMBL" id="CAD7001155.1"/>
    </source>
</evidence>
<keyword evidence="2" id="KW-1185">Reference proteome</keyword>
<proteinExistence type="predicted"/>
<sequence>DSPISTERCLAELANRTLVQGTMSECFWAEVTATTSHMRNRCVTKSLTYCIRYEEWSSKKPNVSQIKVFGQLAMTNKNNVSECKRGSPVKK</sequence>
<organism evidence="1 2">
    <name type="scientific">Ceratitis capitata</name>
    <name type="common">Mediterranean fruit fly</name>
    <name type="synonym">Tephritis capitata</name>
    <dbReference type="NCBI Taxonomy" id="7213"/>
    <lineage>
        <taxon>Eukaryota</taxon>
        <taxon>Metazoa</taxon>
        <taxon>Ecdysozoa</taxon>
        <taxon>Arthropoda</taxon>
        <taxon>Hexapoda</taxon>
        <taxon>Insecta</taxon>
        <taxon>Pterygota</taxon>
        <taxon>Neoptera</taxon>
        <taxon>Endopterygota</taxon>
        <taxon>Diptera</taxon>
        <taxon>Brachycera</taxon>
        <taxon>Muscomorpha</taxon>
        <taxon>Tephritoidea</taxon>
        <taxon>Tephritidae</taxon>
        <taxon>Ceratitis</taxon>
        <taxon>Ceratitis</taxon>
    </lineage>
</organism>